<evidence type="ECO:0000256" key="9">
    <source>
        <dbReference type="SAM" id="MobiDB-lite"/>
    </source>
</evidence>
<sequence>MSTTQNQAATGQPFDAGPQDEVSRDSQQTRPGKGKGEAQIDAHLSSLDSRVTDPAGIQRRTLECRDLFESSQKNPHLSGDDWIDKMSAEFNWWSLGIGAAKAGHSSLDYRVQTRDDVRSTLINLLESLAISLKKYIDAATQPSNLSQFTTPPPKEQDLERAADYGSDPQPSDDDSLISEQRFYIETTIRFLSQISISIRKSGTKFRHQRVDKHLATREAELKEFKDYLLNIVFMSSEKPRILHRVSQHHSLTRDPLWMTLWITLKAYLTDIQRLTPVQKRLIHANLVRRNRFDLGHVAEDLSPYVCVYDDCDSPDSMYVTTAEWKKHIRDKHSRARWICDACWQNSSRPEKFEFDSQEEWHRHTLAEHGDEVDESDMPDLTELSQRTGVPPIACPLCVEDTSLRNPETDKHLAEHIHSFALQALPWDSIDCDDKSQVSVGAMGSDIRKSHGLGDIGQSTVEEPQDDSDGVTAFQNLVSTIRNRSSMILRKGQYHPAASISVLLVTMDAYFDRPSVRFHDYPPSFKPEILACLARLASVMQGYDDQTPSRRYKESMDFHFLDGSTAPSSLPGIQSLEDTGVSEASDRLRSNNTPNPEDLDMDTSILTLGRQLGYLMLQFHGQDGTGNEEPHYLPRYSLEAFWKAHSISAILSAYSINISQEVILQSFLCTFSLLVYINKADFLEWFVKYNMNDIVFPLQNRPPSWPDTPTSNSVFNAITESQWRFFPVAFGLPWLYKRIFGPRHIFPIRKEELIAANDMTRVHKIEIESSEPITRVRKTYNESGRSQYEREVETFTSLQSRSSPNIIGYHGCYQQQRLDGTITYNLILGFVDGANLEEFYTAMNPPRSLPDTNKIWNAFCGVLEGLHHLHFPAIDTDFQIIHQDIKPDNLLVSKTSSSQPYVFRLVITDFGYSHTKAPRSNRDTWGIDSHRGQVYGAPESSHHADYTHHGRTHITTTNDIWSLGCVMSETAVWIKSGRQGLENYRNGRIAETRTLPRFDQASRGRCFHDGAQALSAVRTAHDWIRSNSSHDIVTLQVLEMIETSMLVFHADRQDAHSIHERLVQIIHSASSNQEYSSSHSLSLPSASSGTRIQIESASSGKSQSYTSALTLESSTHPSPRIELPGSPPDEQAWGWYEHAKNNRKPVDRNTEDVVRQLGNNVKGRGHIFFVDVSQTMGLYFQEIKEKFQILAYLAKKETPQKLLSLFNEQNWGQLSFEDRIGTFIDQIVIPRLSSLRQRLGLKKPKNLTIFVLTDGRWGEGKEGAAGVENPIMRLINLIHKKGLSRTQVAIQFLRFGDDPHGKRYLTFLDHFGTQYKCDCVDTKPIDGNIFDMFIGPISPGIDGEDEVDRS</sequence>
<evidence type="ECO:0000313" key="12">
    <source>
        <dbReference type="Proteomes" id="UP000287144"/>
    </source>
</evidence>
<protein>
    <recommendedName>
        <fullName evidence="1">non-specific serine/threonine protein kinase</fullName>
        <ecNumber evidence="1">2.7.11.1</ecNumber>
    </recommendedName>
</protein>
<keyword evidence="6" id="KW-0067">ATP-binding</keyword>
<dbReference type="PROSITE" id="PS00108">
    <property type="entry name" value="PROTEIN_KINASE_ST"/>
    <property type="match status" value="1"/>
</dbReference>
<keyword evidence="4" id="KW-0547">Nucleotide-binding</keyword>
<feature type="compositionally biased region" description="Low complexity" evidence="9">
    <location>
        <begin position="1073"/>
        <end position="1087"/>
    </location>
</feature>
<dbReference type="InterPro" id="IPR011009">
    <property type="entry name" value="Kinase-like_dom_sf"/>
</dbReference>
<dbReference type="Proteomes" id="UP000287144">
    <property type="component" value="Unassembled WGS sequence"/>
</dbReference>
<name>A0A428T678_9HYPO</name>
<reference evidence="11 12" key="1">
    <citation type="submission" date="2017-06" db="EMBL/GenBank/DDBJ databases">
        <title>Comparative genomic analysis of Ambrosia Fusariam Clade fungi.</title>
        <authorList>
            <person name="Stajich J.E."/>
            <person name="Carrillo J."/>
            <person name="Kijimoto T."/>
            <person name="Eskalen A."/>
            <person name="O'Donnell K."/>
            <person name="Kasson M."/>
        </authorList>
    </citation>
    <scope>NUCLEOTIDE SEQUENCE [LARGE SCALE GENOMIC DNA]</scope>
    <source>
        <strain evidence="11 12">NRRL62579</strain>
    </source>
</reference>
<keyword evidence="12" id="KW-1185">Reference proteome</keyword>
<dbReference type="GO" id="GO:0005524">
    <property type="term" value="F:ATP binding"/>
    <property type="evidence" value="ECO:0007669"/>
    <property type="project" value="UniProtKB-KW"/>
</dbReference>
<dbReference type="Gene3D" id="1.10.510.10">
    <property type="entry name" value="Transferase(Phosphotransferase) domain 1"/>
    <property type="match status" value="1"/>
</dbReference>
<dbReference type="Pfam" id="PF00069">
    <property type="entry name" value="Pkinase"/>
    <property type="match status" value="1"/>
</dbReference>
<keyword evidence="2" id="KW-0723">Serine/threonine-protein kinase</keyword>
<dbReference type="PANTHER" id="PTHR43671:SF98">
    <property type="entry name" value="SERINE_THREONINE-PROTEIN KINASE NEK11"/>
    <property type="match status" value="1"/>
</dbReference>
<dbReference type="GO" id="GO:0004674">
    <property type="term" value="F:protein serine/threonine kinase activity"/>
    <property type="evidence" value="ECO:0007669"/>
    <property type="project" value="UniProtKB-KW"/>
</dbReference>
<keyword evidence="5" id="KW-0418">Kinase</keyword>
<evidence type="ECO:0000256" key="7">
    <source>
        <dbReference type="ARBA" id="ARBA00047899"/>
    </source>
</evidence>
<evidence type="ECO:0000256" key="1">
    <source>
        <dbReference type="ARBA" id="ARBA00012513"/>
    </source>
</evidence>
<dbReference type="EC" id="2.7.11.1" evidence="1"/>
<evidence type="ECO:0000256" key="6">
    <source>
        <dbReference type="ARBA" id="ARBA00022840"/>
    </source>
</evidence>
<dbReference type="EMBL" id="NKCK01000125">
    <property type="protein sequence ID" value="RSL97519.1"/>
    <property type="molecule type" value="Genomic_DNA"/>
</dbReference>
<dbReference type="InterPro" id="IPR000719">
    <property type="entry name" value="Prot_kinase_dom"/>
</dbReference>
<accession>A0A428T678</accession>
<evidence type="ECO:0000256" key="8">
    <source>
        <dbReference type="ARBA" id="ARBA00048679"/>
    </source>
</evidence>
<keyword evidence="3" id="KW-0808">Transferase</keyword>
<feature type="region of interest" description="Disordered" evidence="9">
    <location>
        <begin position="580"/>
        <end position="600"/>
    </location>
</feature>
<feature type="compositionally biased region" description="Polar residues" evidence="9">
    <location>
        <begin position="1088"/>
        <end position="1116"/>
    </location>
</feature>
<organism evidence="11 12">
    <name type="scientific">Fusarium oligoseptatum</name>
    <dbReference type="NCBI Taxonomy" id="2604345"/>
    <lineage>
        <taxon>Eukaryota</taxon>
        <taxon>Fungi</taxon>
        <taxon>Dikarya</taxon>
        <taxon>Ascomycota</taxon>
        <taxon>Pezizomycotina</taxon>
        <taxon>Sordariomycetes</taxon>
        <taxon>Hypocreomycetidae</taxon>
        <taxon>Hypocreales</taxon>
        <taxon>Nectriaceae</taxon>
        <taxon>Fusarium</taxon>
        <taxon>Fusarium solani species complex</taxon>
    </lineage>
</organism>
<feature type="domain" description="Protein kinase" evidence="10">
    <location>
        <begin position="747"/>
        <end position="1061"/>
    </location>
</feature>
<evidence type="ECO:0000256" key="5">
    <source>
        <dbReference type="ARBA" id="ARBA00022777"/>
    </source>
</evidence>
<feature type="compositionally biased region" description="Polar residues" evidence="9">
    <location>
        <begin position="1"/>
        <end position="10"/>
    </location>
</feature>
<dbReference type="PROSITE" id="PS50011">
    <property type="entry name" value="PROTEIN_KINASE_DOM"/>
    <property type="match status" value="1"/>
</dbReference>
<comment type="catalytic activity">
    <reaction evidence="8">
        <text>L-seryl-[protein] + ATP = O-phospho-L-seryl-[protein] + ADP + H(+)</text>
        <dbReference type="Rhea" id="RHEA:17989"/>
        <dbReference type="Rhea" id="RHEA-COMP:9863"/>
        <dbReference type="Rhea" id="RHEA-COMP:11604"/>
        <dbReference type="ChEBI" id="CHEBI:15378"/>
        <dbReference type="ChEBI" id="CHEBI:29999"/>
        <dbReference type="ChEBI" id="CHEBI:30616"/>
        <dbReference type="ChEBI" id="CHEBI:83421"/>
        <dbReference type="ChEBI" id="CHEBI:456216"/>
        <dbReference type="EC" id="2.7.11.1"/>
    </reaction>
</comment>
<gene>
    <name evidence="11" type="ORF">CEP52_010868</name>
</gene>
<feature type="region of interest" description="Disordered" evidence="9">
    <location>
        <begin position="143"/>
        <end position="175"/>
    </location>
</feature>
<evidence type="ECO:0000259" key="10">
    <source>
        <dbReference type="PROSITE" id="PS50011"/>
    </source>
</evidence>
<dbReference type="PANTHER" id="PTHR43671">
    <property type="entry name" value="SERINE/THREONINE-PROTEIN KINASE NEK"/>
    <property type="match status" value="1"/>
</dbReference>
<comment type="catalytic activity">
    <reaction evidence="7">
        <text>L-threonyl-[protein] + ATP = O-phospho-L-threonyl-[protein] + ADP + H(+)</text>
        <dbReference type="Rhea" id="RHEA:46608"/>
        <dbReference type="Rhea" id="RHEA-COMP:11060"/>
        <dbReference type="Rhea" id="RHEA-COMP:11605"/>
        <dbReference type="ChEBI" id="CHEBI:15378"/>
        <dbReference type="ChEBI" id="CHEBI:30013"/>
        <dbReference type="ChEBI" id="CHEBI:30616"/>
        <dbReference type="ChEBI" id="CHEBI:61977"/>
        <dbReference type="ChEBI" id="CHEBI:456216"/>
        <dbReference type="EC" id="2.7.11.1"/>
    </reaction>
</comment>
<feature type="region of interest" description="Disordered" evidence="9">
    <location>
        <begin position="1073"/>
        <end position="1126"/>
    </location>
</feature>
<dbReference type="SMART" id="SM00220">
    <property type="entry name" value="S_TKc"/>
    <property type="match status" value="1"/>
</dbReference>
<dbReference type="InterPro" id="IPR008271">
    <property type="entry name" value="Ser/Thr_kinase_AS"/>
</dbReference>
<evidence type="ECO:0000256" key="2">
    <source>
        <dbReference type="ARBA" id="ARBA00022527"/>
    </source>
</evidence>
<dbReference type="InterPro" id="IPR050660">
    <property type="entry name" value="NEK_Ser/Thr_kinase"/>
</dbReference>
<feature type="region of interest" description="Disordered" evidence="9">
    <location>
        <begin position="1"/>
        <end position="39"/>
    </location>
</feature>
<dbReference type="CDD" id="cd00180">
    <property type="entry name" value="PKc"/>
    <property type="match status" value="1"/>
</dbReference>
<evidence type="ECO:0000313" key="11">
    <source>
        <dbReference type="EMBL" id="RSL97519.1"/>
    </source>
</evidence>
<dbReference type="STRING" id="1325735.A0A428T678"/>
<evidence type="ECO:0000256" key="3">
    <source>
        <dbReference type="ARBA" id="ARBA00022679"/>
    </source>
</evidence>
<dbReference type="SUPFAM" id="SSF56112">
    <property type="entry name" value="Protein kinase-like (PK-like)"/>
    <property type="match status" value="1"/>
</dbReference>
<proteinExistence type="predicted"/>
<evidence type="ECO:0000256" key="4">
    <source>
        <dbReference type="ARBA" id="ARBA00022741"/>
    </source>
</evidence>
<comment type="caution">
    <text evidence="11">The sequence shown here is derived from an EMBL/GenBank/DDBJ whole genome shotgun (WGS) entry which is preliminary data.</text>
</comment>